<protein>
    <recommendedName>
        <fullName evidence="4">SH3 domain-containing protein</fullName>
    </recommendedName>
</protein>
<feature type="compositionally biased region" description="Basic and acidic residues" evidence="3">
    <location>
        <begin position="528"/>
        <end position="560"/>
    </location>
</feature>
<dbReference type="SMART" id="SM00326">
    <property type="entry name" value="SH3"/>
    <property type="match status" value="1"/>
</dbReference>
<dbReference type="FunFam" id="2.30.30.40:FF:000035">
    <property type="entry name" value="SH3 domain containing protein"/>
    <property type="match status" value="1"/>
</dbReference>
<dbReference type="OMA" id="MTRPHII"/>
<dbReference type="eggNOG" id="ENOG502R17J">
    <property type="taxonomic scope" value="Eukaryota"/>
</dbReference>
<feature type="region of interest" description="Disordered" evidence="3">
    <location>
        <begin position="1"/>
        <end position="35"/>
    </location>
</feature>
<feature type="compositionally biased region" description="Acidic residues" evidence="3">
    <location>
        <begin position="477"/>
        <end position="489"/>
    </location>
</feature>
<feature type="compositionally biased region" description="Basic and acidic residues" evidence="3">
    <location>
        <begin position="750"/>
        <end position="763"/>
    </location>
</feature>
<keyword evidence="1 2" id="KW-0728">SH3 domain</keyword>
<feature type="region of interest" description="Disordered" evidence="3">
    <location>
        <begin position="495"/>
        <end position="719"/>
    </location>
</feature>
<sequence length="1016" mass="112750">MTRPQIIRADTIDLQPADAPSAQTHRRLTPDGSIAPHQASTLREVAAETAEEILRSPRPSWHAEPDNLEQHPLVLDSHDGTASTMPLSTQHDALAIAQNGGLSGNEIDDPNMAGDDAVDIEDDLIDRISSSPSIEDGGSPLALPTLPSTRYQGPPLEPAAVRSSSPSMSEASDPGSSSPYLEGPVYLPLGFGAQHDRGRKVSRPLFDYVSSSSRHHHLDGESRLRAISAARPSTLQYEHLDPSDSDDGLSTIPEEDSYIFEDANHENKNVTSFNGQLRGGSSKVYNWRDPPIENCEPHNKRDRRLSINHDGARDDRKCYWISAEDDDLTLPYESAEDDDGDFSDVSDSRFVDSGWGGECLQETEDIDFDFVYALHTFVATVEGQANATKGDTMVLLDDSNSYWWLVRVVKDSSIGYLPAEHIETPTERLARLNKHRNIDLSASMLTDTTEKPKSKNPLKKKKNKTVQFAAPTYVDYTDPEYSDEEENVDDLATQQLQQEQHQHQHQQQQQQQHQMQQQSSLDSDMEDESARVEPLKPRSQQRDTKTETKKPETSREENKTGVRISEYADSASEWPRKTSNGTVRDSFFKDDTVETKKITLTPNLLRDDEPRTSNDSLQSKQRPSLDKLDGNDKKKKKEKEKDKKSGGLRGFFSRRDKRGGKEEEDDILGRHTDDKDEEDDNLIEKPAQRQPSKLQKPQPRVEPSPARRSNSISREPGVDIKTFLSETRLNNVANVPPATMRLVESSPKSSQERSAQDQWRQREQSPGSRGAGTRRKPQSRLEADIDNDESDEDFALEPTQKAPIPDAIIHQQPQAVQDRAVPESQPEASRAAASKISPDSAAAHKPQSEPRAESPVDVSPVDNSPSGLITSEEEAAQDAASSSPAEPVEPEEPPVPVPEAQNQPQGKAPSTRSVISPTTINTGTATGNTTASSSPRVSESWDDVSLRAFFDSGSEIRDMLVLVFDKNNVDPDPDLDNPLASSLFREENAKLAEITTRLDNMLGDWLARKQRLRGTV</sequence>
<feature type="compositionally biased region" description="Low complexity" evidence="3">
    <location>
        <begin position="163"/>
        <end position="179"/>
    </location>
</feature>
<evidence type="ECO:0000313" key="5">
    <source>
        <dbReference type="EMBL" id="EGS20885.1"/>
    </source>
</evidence>
<dbReference type="Gene3D" id="2.30.30.40">
    <property type="entry name" value="SH3 Domains"/>
    <property type="match status" value="1"/>
</dbReference>
<gene>
    <name evidence="5" type="ORF">CTHT_0027230</name>
</gene>
<feature type="compositionally biased region" description="Low complexity" evidence="3">
    <location>
        <begin position="915"/>
        <end position="935"/>
    </location>
</feature>
<feature type="region of interest" description="Disordered" evidence="3">
    <location>
        <begin position="731"/>
        <end position="938"/>
    </location>
</feature>
<dbReference type="Proteomes" id="UP000008066">
    <property type="component" value="Unassembled WGS sequence"/>
</dbReference>
<dbReference type="GO" id="GO:0008104">
    <property type="term" value="P:intracellular protein localization"/>
    <property type="evidence" value="ECO:0007669"/>
    <property type="project" value="TreeGrafter"/>
</dbReference>
<feature type="compositionally biased region" description="Acidic residues" evidence="3">
    <location>
        <begin position="784"/>
        <end position="795"/>
    </location>
</feature>
<reference evidence="5 6" key="1">
    <citation type="journal article" date="2011" name="Cell">
        <title>Insight into structure and assembly of the nuclear pore complex by utilizing the genome of a eukaryotic thermophile.</title>
        <authorList>
            <person name="Amlacher S."/>
            <person name="Sarges P."/>
            <person name="Flemming D."/>
            <person name="van Noort V."/>
            <person name="Kunze R."/>
            <person name="Devos D.P."/>
            <person name="Arumugam M."/>
            <person name="Bork P."/>
            <person name="Hurt E."/>
        </authorList>
    </citation>
    <scope>NUCLEOTIDE SEQUENCE [LARGE SCALE GENOMIC DNA]</scope>
    <source>
        <strain evidence="6">DSM 1495 / CBS 144.50 / IMI 039719</strain>
    </source>
</reference>
<feature type="compositionally biased region" description="Basic residues" evidence="3">
    <location>
        <begin position="454"/>
        <end position="464"/>
    </location>
</feature>
<feature type="compositionally biased region" description="Basic and acidic residues" evidence="3">
    <location>
        <begin position="623"/>
        <end position="632"/>
    </location>
</feature>
<dbReference type="SUPFAM" id="SSF50044">
    <property type="entry name" value="SH3-domain"/>
    <property type="match status" value="1"/>
</dbReference>
<dbReference type="STRING" id="759272.G0S6X7"/>
<evidence type="ECO:0000259" key="4">
    <source>
        <dbReference type="PROSITE" id="PS50002"/>
    </source>
</evidence>
<dbReference type="OrthoDB" id="196165at2759"/>
<feature type="compositionally biased region" description="Basic and acidic residues" evidence="3">
    <location>
        <begin position="586"/>
        <end position="597"/>
    </location>
</feature>
<dbReference type="InterPro" id="IPR036028">
    <property type="entry name" value="SH3-like_dom_sf"/>
</dbReference>
<organism evidence="6">
    <name type="scientific">Chaetomium thermophilum (strain DSM 1495 / CBS 144.50 / IMI 039719)</name>
    <name type="common">Thermochaetoides thermophila</name>
    <dbReference type="NCBI Taxonomy" id="759272"/>
    <lineage>
        <taxon>Eukaryota</taxon>
        <taxon>Fungi</taxon>
        <taxon>Dikarya</taxon>
        <taxon>Ascomycota</taxon>
        <taxon>Pezizomycotina</taxon>
        <taxon>Sordariomycetes</taxon>
        <taxon>Sordariomycetidae</taxon>
        <taxon>Sordariales</taxon>
        <taxon>Chaetomiaceae</taxon>
        <taxon>Thermochaetoides</taxon>
    </lineage>
</organism>
<feature type="domain" description="SH3" evidence="4">
    <location>
        <begin position="366"/>
        <end position="427"/>
    </location>
</feature>
<dbReference type="PANTHER" id="PTHR47775">
    <property type="entry name" value="BUD SITE SELECTION PROTEIN 14"/>
    <property type="match status" value="1"/>
</dbReference>
<evidence type="ECO:0000256" key="1">
    <source>
        <dbReference type="ARBA" id="ARBA00022443"/>
    </source>
</evidence>
<dbReference type="PANTHER" id="PTHR47775:SF1">
    <property type="entry name" value="BUD SITE SELECTION PROTEIN 14"/>
    <property type="match status" value="1"/>
</dbReference>
<feature type="region of interest" description="Disordered" evidence="3">
    <location>
        <begin position="54"/>
        <end position="73"/>
    </location>
</feature>
<dbReference type="HOGENOM" id="CLU_010627_0_0_1"/>
<evidence type="ECO:0000256" key="2">
    <source>
        <dbReference type="PROSITE-ProRule" id="PRU00192"/>
    </source>
</evidence>
<evidence type="ECO:0000313" key="6">
    <source>
        <dbReference type="Proteomes" id="UP000008066"/>
    </source>
</evidence>
<dbReference type="GO" id="GO:0030950">
    <property type="term" value="P:establishment or maintenance of actin cytoskeleton polarity"/>
    <property type="evidence" value="ECO:0007669"/>
    <property type="project" value="TreeGrafter"/>
</dbReference>
<feature type="compositionally biased region" description="Polar residues" evidence="3">
    <location>
        <begin position="901"/>
        <end position="914"/>
    </location>
</feature>
<dbReference type="GeneID" id="18256761"/>
<dbReference type="RefSeq" id="XP_006693181.1">
    <property type="nucleotide sequence ID" value="XM_006693118.1"/>
</dbReference>
<feature type="compositionally biased region" description="Low complexity" evidence="3">
    <location>
        <begin position="495"/>
        <end position="518"/>
    </location>
</feature>
<feature type="compositionally biased region" description="Low complexity" evidence="3">
    <location>
        <begin position="877"/>
        <end position="886"/>
    </location>
</feature>
<dbReference type="GO" id="GO:0051286">
    <property type="term" value="C:cell tip"/>
    <property type="evidence" value="ECO:0007669"/>
    <property type="project" value="TreeGrafter"/>
</dbReference>
<dbReference type="EMBL" id="GL988041">
    <property type="protein sequence ID" value="EGS20885.1"/>
    <property type="molecule type" value="Genomic_DNA"/>
</dbReference>
<dbReference type="InterPro" id="IPR001452">
    <property type="entry name" value="SH3_domain"/>
</dbReference>
<proteinExistence type="predicted"/>
<feature type="region of interest" description="Disordered" evidence="3">
    <location>
        <begin position="128"/>
        <end position="181"/>
    </location>
</feature>
<keyword evidence="6" id="KW-1185">Reference proteome</keyword>
<dbReference type="GO" id="GO:0015630">
    <property type="term" value="C:microtubule cytoskeleton"/>
    <property type="evidence" value="ECO:0007669"/>
    <property type="project" value="TreeGrafter"/>
</dbReference>
<dbReference type="KEGG" id="cthr:CTHT_0027230"/>
<feature type="compositionally biased region" description="Polar residues" evidence="3">
    <location>
        <begin position="613"/>
        <end position="622"/>
    </location>
</feature>
<evidence type="ECO:0000256" key="3">
    <source>
        <dbReference type="SAM" id="MobiDB-lite"/>
    </source>
</evidence>
<accession>G0S6X7</accession>
<feature type="region of interest" description="Disordered" evidence="3">
    <location>
        <begin position="443"/>
        <end position="464"/>
    </location>
</feature>
<feature type="region of interest" description="Disordered" evidence="3">
    <location>
        <begin position="470"/>
        <end position="489"/>
    </location>
</feature>
<dbReference type="InterPro" id="IPR053039">
    <property type="entry name" value="Polarity_Bud-Selection_Reg"/>
</dbReference>
<dbReference type="PROSITE" id="PS50002">
    <property type="entry name" value="SH3"/>
    <property type="match status" value="1"/>
</dbReference>
<name>G0S6X7_CHATD</name>
<dbReference type="AlphaFoldDB" id="G0S6X7"/>